<dbReference type="PROSITE" id="PS01358">
    <property type="entry name" value="ZF_RANBP2_1"/>
    <property type="match status" value="1"/>
</dbReference>
<sequence>MPLEMVGETRTSTNSPITFRQPRTLQPPPGNLLQASWFFRHENEGGLAHHQAPLRRQIKAKPAGAQPCGVTSATARRILQSLERMSSPLADAKRIPSTVSSPLSTSLDGSTLDRSHFPGPKKTAVAGPSQSTSSSLPTYPLSSTPAASSTGSGGGKVKRERTSTRPSSKRPEDEIAELPALPAISLLINTSISLPSFSFSTTKPTATVTSTPVLEEPVTNEVPLTTAPSTPPSTPFTFSSPIVMTTATSPPSFSPSSGFTFSAPVVKTVKHAASESMEEIEGPFKPAKVLKTGQCAGPPQRTWVCRPCYSDLPCPQSPPGEPQPCPPPPPLGTCSKCQQGPGTQRPTVNPFATVSGLEGSTTTTTTTAAGFGALFTKPAGSWDCDTCLVQNKPQVVKCVACETAKAWDWTGVKATLTLPAFSEAKTLPAAAPPPGLRRQV</sequence>
<accession>A0AAN8MIR1</accession>
<dbReference type="InterPro" id="IPR001876">
    <property type="entry name" value="Znf_RanBP2"/>
</dbReference>
<evidence type="ECO:0000256" key="16">
    <source>
        <dbReference type="ARBA" id="ARBA00060842"/>
    </source>
</evidence>
<reference evidence="23 24" key="1">
    <citation type="submission" date="2021-04" db="EMBL/GenBank/DDBJ databases">
        <authorList>
            <person name="De Guttry C."/>
            <person name="Zahm M."/>
            <person name="Klopp C."/>
            <person name="Cabau C."/>
            <person name="Louis A."/>
            <person name="Berthelot C."/>
            <person name="Parey E."/>
            <person name="Roest Crollius H."/>
            <person name="Montfort J."/>
            <person name="Robinson-Rechavi M."/>
            <person name="Bucao C."/>
            <person name="Bouchez O."/>
            <person name="Gislard M."/>
            <person name="Lluch J."/>
            <person name="Milhes M."/>
            <person name="Lampietro C."/>
            <person name="Lopez Roques C."/>
            <person name="Donnadieu C."/>
            <person name="Braasch I."/>
            <person name="Desvignes T."/>
            <person name="Postlethwait J."/>
            <person name="Bobe J."/>
            <person name="Wedekind C."/>
            <person name="Guiguen Y."/>
        </authorList>
    </citation>
    <scope>NUCLEOTIDE SEQUENCE [LARGE SCALE GENOMIC DNA]</scope>
    <source>
        <strain evidence="23">Cs_M1</strain>
        <tissue evidence="23">Blood</tissue>
    </source>
</reference>
<organism evidence="23 24">
    <name type="scientific">Coregonus suidteri</name>
    <dbReference type="NCBI Taxonomy" id="861788"/>
    <lineage>
        <taxon>Eukaryota</taxon>
        <taxon>Metazoa</taxon>
        <taxon>Chordata</taxon>
        <taxon>Craniata</taxon>
        <taxon>Vertebrata</taxon>
        <taxon>Euteleostomi</taxon>
        <taxon>Actinopterygii</taxon>
        <taxon>Neopterygii</taxon>
        <taxon>Teleostei</taxon>
        <taxon>Protacanthopterygii</taxon>
        <taxon>Salmoniformes</taxon>
        <taxon>Salmonidae</taxon>
        <taxon>Coregoninae</taxon>
        <taxon>Coregonus</taxon>
    </lineage>
</organism>
<dbReference type="FunFam" id="4.10.1060.10:FF:000001">
    <property type="entry name" value="Nuclear pore complex protein Nup153"/>
    <property type="match status" value="1"/>
</dbReference>
<evidence type="ECO:0000256" key="8">
    <source>
        <dbReference type="ARBA" id="ARBA00022816"/>
    </source>
</evidence>
<evidence type="ECO:0000259" key="22">
    <source>
        <dbReference type="PROSITE" id="PS50199"/>
    </source>
</evidence>
<keyword evidence="5" id="KW-0479">Metal-binding</keyword>
<dbReference type="InterPro" id="IPR013913">
    <property type="entry name" value="Nup153_N"/>
</dbReference>
<keyword evidence="10" id="KW-0653">Protein transport</keyword>
<dbReference type="GO" id="GO:0008139">
    <property type="term" value="F:nuclear localization sequence binding"/>
    <property type="evidence" value="ECO:0007669"/>
    <property type="project" value="TreeGrafter"/>
</dbReference>
<dbReference type="GO" id="GO:0006606">
    <property type="term" value="P:protein import into nucleus"/>
    <property type="evidence" value="ECO:0007669"/>
    <property type="project" value="TreeGrafter"/>
</dbReference>
<evidence type="ECO:0000313" key="24">
    <source>
        <dbReference type="Proteomes" id="UP001356427"/>
    </source>
</evidence>
<dbReference type="GO" id="GO:0003677">
    <property type="term" value="F:DNA binding"/>
    <property type="evidence" value="ECO:0007669"/>
    <property type="project" value="UniProtKB-KW"/>
</dbReference>
<dbReference type="AlphaFoldDB" id="A0AAN8MIR1"/>
<feature type="compositionally biased region" description="Polar residues" evidence="21">
    <location>
        <begin position="9"/>
        <end position="24"/>
    </location>
</feature>
<dbReference type="Proteomes" id="UP001356427">
    <property type="component" value="Unassembled WGS sequence"/>
</dbReference>
<keyword evidence="11" id="KW-0811">Translocation</keyword>
<evidence type="ECO:0000256" key="1">
    <source>
        <dbReference type="ARBA" id="ARBA00001947"/>
    </source>
</evidence>
<evidence type="ECO:0000256" key="17">
    <source>
        <dbReference type="ARBA" id="ARBA00068609"/>
    </source>
</evidence>
<comment type="similarity">
    <text evidence="16">Belongs to the NUP153 family.</text>
</comment>
<evidence type="ECO:0000256" key="3">
    <source>
        <dbReference type="ARBA" id="ARBA00004567"/>
    </source>
</evidence>
<gene>
    <name evidence="23" type="ORF">J4Q44_G00034670</name>
</gene>
<keyword evidence="9" id="KW-0862">Zinc</keyword>
<feature type="region of interest" description="Disordered" evidence="21">
    <location>
        <begin position="89"/>
        <end position="176"/>
    </location>
</feature>
<keyword evidence="6" id="KW-0677">Repeat</keyword>
<keyword evidence="4" id="KW-0813">Transport</keyword>
<evidence type="ECO:0000256" key="7">
    <source>
        <dbReference type="ARBA" id="ARBA00022771"/>
    </source>
</evidence>
<evidence type="ECO:0000256" key="2">
    <source>
        <dbReference type="ARBA" id="ARBA00004126"/>
    </source>
</evidence>
<dbReference type="InterPro" id="IPR026054">
    <property type="entry name" value="Nucleoporin"/>
</dbReference>
<evidence type="ECO:0000256" key="10">
    <source>
        <dbReference type="ARBA" id="ARBA00022927"/>
    </source>
</evidence>
<name>A0AAN8MIR1_9TELE</name>
<feature type="region of interest" description="Disordered" evidence="21">
    <location>
        <begin position="1"/>
        <end position="29"/>
    </location>
</feature>
<dbReference type="InterPro" id="IPR036443">
    <property type="entry name" value="Znf_RanBP2_sf"/>
</dbReference>
<keyword evidence="7 20" id="KW-0863">Zinc-finger</keyword>
<comment type="caution">
    <text evidence="23">The sequence shown here is derived from an EMBL/GenBank/DDBJ whole genome shotgun (WGS) entry which is preliminary data.</text>
</comment>
<dbReference type="SMART" id="SM00547">
    <property type="entry name" value="ZnF_RBZ"/>
    <property type="match status" value="1"/>
</dbReference>
<keyword evidence="13" id="KW-0906">Nuclear pore complex</keyword>
<comment type="subcellular location">
    <subcellularLocation>
        <location evidence="2">Nucleus membrane</location>
    </subcellularLocation>
    <subcellularLocation>
        <location evidence="3">Nucleus</location>
        <location evidence="3">Nuclear pore complex</location>
    </subcellularLocation>
</comment>
<evidence type="ECO:0000256" key="6">
    <source>
        <dbReference type="ARBA" id="ARBA00022737"/>
    </source>
</evidence>
<dbReference type="SUPFAM" id="SSF90209">
    <property type="entry name" value="Ran binding protein zinc finger-like"/>
    <property type="match status" value="1"/>
</dbReference>
<keyword evidence="14" id="KW-0472">Membrane</keyword>
<evidence type="ECO:0000256" key="9">
    <source>
        <dbReference type="ARBA" id="ARBA00022833"/>
    </source>
</evidence>
<evidence type="ECO:0000256" key="15">
    <source>
        <dbReference type="ARBA" id="ARBA00023242"/>
    </source>
</evidence>
<dbReference type="GO" id="GO:0017056">
    <property type="term" value="F:structural constituent of nuclear pore"/>
    <property type="evidence" value="ECO:0007669"/>
    <property type="project" value="TreeGrafter"/>
</dbReference>
<feature type="compositionally biased region" description="Low complexity" evidence="21">
    <location>
        <begin position="96"/>
        <end position="107"/>
    </location>
</feature>
<keyword evidence="8" id="KW-0509">mRNA transport</keyword>
<dbReference type="GO" id="GO:0031965">
    <property type="term" value="C:nuclear membrane"/>
    <property type="evidence" value="ECO:0007669"/>
    <property type="project" value="UniProtKB-SubCell"/>
</dbReference>
<evidence type="ECO:0000313" key="23">
    <source>
        <dbReference type="EMBL" id="KAK6327821.1"/>
    </source>
</evidence>
<dbReference type="PANTHER" id="PTHR23193:SF23">
    <property type="entry name" value="NUCLEAR PORE COMPLEX PROTEIN NUP153"/>
    <property type="match status" value="1"/>
</dbReference>
<dbReference type="Pfam" id="PF00641">
    <property type="entry name" value="Zn_ribbon_RanBP"/>
    <property type="match status" value="1"/>
</dbReference>
<dbReference type="Pfam" id="PF08604">
    <property type="entry name" value="Nup153"/>
    <property type="match status" value="2"/>
</dbReference>
<evidence type="ECO:0000256" key="20">
    <source>
        <dbReference type="PROSITE-ProRule" id="PRU00322"/>
    </source>
</evidence>
<feature type="compositionally biased region" description="Low complexity" evidence="21">
    <location>
        <begin position="128"/>
        <end position="150"/>
    </location>
</feature>
<protein>
    <recommendedName>
        <fullName evidence="17">Nuclear pore complex protein Nup153</fullName>
    </recommendedName>
    <alternativeName>
        <fullName evidence="19">153 kDa nucleoporin</fullName>
    </alternativeName>
    <alternativeName>
        <fullName evidence="18">Nucleoporin Nup153</fullName>
    </alternativeName>
</protein>
<keyword evidence="12" id="KW-0238">DNA-binding</keyword>
<dbReference type="PROSITE" id="PS50199">
    <property type="entry name" value="ZF_RANBP2_2"/>
    <property type="match status" value="1"/>
</dbReference>
<evidence type="ECO:0000256" key="14">
    <source>
        <dbReference type="ARBA" id="ARBA00023136"/>
    </source>
</evidence>
<keyword evidence="24" id="KW-1185">Reference proteome</keyword>
<dbReference type="GO" id="GO:0006405">
    <property type="term" value="P:RNA export from nucleus"/>
    <property type="evidence" value="ECO:0007669"/>
    <property type="project" value="TreeGrafter"/>
</dbReference>
<evidence type="ECO:0000256" key="12">
    <source>
        <dbReference type="ARBA" id="ARBA00023125"/>
    </source>
</evidence>
<keyword evidence="15" id="KW-0539">Nucleus</keyword>
<proteinExistence type="inferred from homology"/>
<evidence type="ECO:0000256" key="4">
    <source>
        <dbReference type="ARBA" id="ARBA00022448"/>
    </source>
</evidence>
<dbReference type="EMBL" id="JAGTTL010000002">
    <property type="protein sequence ID" value="KAK6327821.1"/>
    <property type="molecule type" value="Genomic_DNA"/>
</dbReference>
<dbReference type="PANTHER" id="PTHR23193">
    <property type="entry name" value="NUCLEAR PORE COMPLEX PROTEIN NUP"/>
    <property type="match status" value="1"/>
</dbReference>
<evidence type="ECO:0000256" key="19">
    <source>
        <dbReference type="ARBA" id="ARBA00079437"/>
    </source>
</evidence>
<dbReference type="Gene3D" id="4.10.1060.10">
    <property type="entry name" value="Zinc finger, RanBP2-type"/>
    <property type="match status" value="1"/>
</dbReference>
<evidence type="ECO:0000256" key="13">
    <source>
        <dbReference type="ARBA" id="ARBA00023132"/>
    </source>
</evidence>
<dbReference type="GO" id="GO:0051028">
    <property type="term" value="P:mRNA transport"/>
    <property type="evidence" value="ECO:0007669"/>
    <property type="project" value="UniProtKB-KW"/>
</dbReference>
<dbReference type="GO" id="GO:0005643">
    <property type="term" value="C:nuclear pore"/>
    <property type="evidence" value="ECO:0007669"/>
    <property type="project" value="UniProtKB-SubCell"/>
</dbReference>
<comment type="cofactor">
    <cofactor evidence="1">
        <name>Zn(2+)</name>
        <dbReference type="ChEBI" id="CHEBI:29105"/>
    </cofactor>
</comment>
<evidence type="ECO:0000256" key="18">
    <source>
        <dbReference type="ARBA" id="ARBA00078197"/>
    </source>
</evidence>
<evidence type="ECO:0000256" key="21">
    <source>
        <dbReference type="SAM" id="MobiDB-lite"/>
    </source>
</evidence>
<evidence type="ECO:0000256" key="11">
    <source>
        <dbReference type="ARBA" id="ARBA00023010"/>
    </source>
</evidence>
<evidence type="ECO:0000256" key="5">
    <source>
        <dbReference type="ARBA" id="ARBA00022723"/>
    </source>
</evidence>
<dbReference type="GO" id="GO:0008270">
    <property type="term" value="F:zinc ion binding"/>
    <property type="evidence" value="ECO:0007669"/>
    <property type="project" value="UniProtKB-KW"/>
</dbReference>
<feature type="domain" description="RanBP2-type" evidence="22">
    <location>
        <begin position="378"/>
        <end position="407"/>
    </location>
</feature>